<organism evidence="1 2">
    <name type="scientific">Boeremia exigua</name>
    <dbReference type="NCBI Taxonomy" id="749465"/>
    <lineage>
        <taxon>Eukaryota</taxon>
        <taxon>Fungi</taxon>
        <taxon>Dikarya</taxon>
        <taxon>Ascomycota</taxon>
        <taxon>Pezizomycotina</taxon>
        <taxon>Dothideomycetes</taxon>
        <taxon>Pleosporomycetidae</taxon>
        <taxon>Pleosporales</taxon>
        <taxon>Pleosporineae</taxon>
        <taxon>Didymellaceae</taxon>
        <taxon>Boeremia</taxon>
    </lineage>
</organism>
<sequence length="270" mass="30274">MLARGALCRLAADVPKQATYNLPKLATIVQTARAGYALPLRTLSHVSQLQRRSYATKDSTATVKKAVKAKAAADKPVKKTATAKKPAAKKAAAKKAAPKKVKKKAAPKKKPTKKPKKVLTDEEKEKKVITKLKALALTEPTWNQLAAERNEARAIEYKNWVESHTPAQIRVANNARSLIRKKMAGKKRQPTHTQPIKDERQVKGRRSSWIFFVNERQLSSDFKDMPITERVKRFAQEWKALSASEKQRFEDQAAADLRRVHREIAAQATA</sequence>
<protein>
    <submittedName>
        <fullName evidence="1">Uncharacterized protein</fullName>
    </submittedName>
</protein>
<proteinExistence type="predicted"/>
<evidence type="ECO:0000313" key="2">
    <source>
        <dbReference type="Proteomes" id="UP001153331"/>
    </source>
</evidence>
<comment type="caution">
    <text evidence="1">The sequence shown here is derived from an EMBL/GenBank/DDBJ whole genome shotgun (WGS) entry which is preliminary data.</text>
</comment>
<dbReference type="EMBL" id="JAPHNI010000217">
    <property type="protein sequence ID" value="KAJ8114021.1"/>
    <property type="molecule type" value="Genomic_DNA"/>
</dbReference>
<evidence type="ECO:0000313" key="1">
    <source>
        <dbReference type="EMBL" id="KAJ8114021.1"/>
    </source>
</evidence>
<dbReference type="Proteomes" id="UP001153331">
    <property type="component" value="Unassembled WGS sequence"/>
</dbReference>
<reference evidence="1" key="1">
    <citation type="submission" date="2022-11" db="EMBL/GenBank/DDBJ databases">
        <title>Genome Sequence of Boeremia exigua.</title>
        <authorList>
            <person name="Buettner E."/>
        </authorList>
    </citation>
    <scope>NUCLEOTIDE SEQUENCE</scope>
    <source>
        <strain evidence="1">CU02</strain>
    </source>
</reference>
<keyword evidence="2" id="KW-1185">Reference proteome</keyword>
<accession>A0ACC2IFT2</accession>
<name>A0ACC2IFT2_9PLEO</name>
<gene>
    <name evidence="1" type="ORF">OPT61_g3998</name>
</gene>